<dbReference type="EMBL" id="UGQC01000001">
    <property type="protein sequence ID" value="STZ00728.1"/>
    <property type="molecule type" value="Genomic_DNA"/>
</dbReference>
<reference evidence="1 2" key="1">
    <citation type="submission" date="2018-06" db="EMBL/GenBank/DDBJ databases">
        <authorList>
            <consortium name="Pathogen Informatics"/>
            <person name="Doyle S."/>
        </authorList>
    </citation>
    <scope>NUCLEOTIDE SEQUENCE [LARGE SCALE GENOMIC DNA]</scope>
    <source>
        <strain evidence="1 2">NCTC7911</strain>
    </source>
</reference>
<sequence>MFYKSIYVLLFFIALIGCKNIKQTNQIDYCKSELNTFVKQVFNDTDTNVNIYSELSDGDFDMQSIRVYMKDNSQEGNDVTIGWLKIDKNKNNIYNITDNENVILNDFNEKIVKDFIDGCIN</sequence>
<dbReference type="RefSeq" id="WP_079325943.1">
    <property type="nucleotide sequence ID" value="NZ_UGQC01000001.1"/>
</dbReference>
<evidence type="ECO:0000313" key="1">
    <source>
        <dbReference type="EMBL" id="STZ00728.1"/>
    </source>
</evidence>
<evidence type="ECO:0008006" key="3">
    <source>
        <dbReference type="Google" id="ProtNLM"/>
    </source>
</evidence>
<keyword evidence="2" id="KW-1185">Reference proteome</keyword>
<protein>
    <recommendedName>
        <fullName evidence="3">Lipoprotein</fullName>
    </recommendedName>
</protein>
<accession>A0A378QIZ9</accession>
<dbReference type="AlphaFoldDB" id="A0A378QIZ9"/>
<dbReference type="GeneID" id="302270675"/>
<proteinExistence type="predicted"/>
<dbReference type="Proteomes" id="UP000254107">
    <property type="component" value="Unassembled WGS sequence"/>
</dbReference>
<evidence type="ECO:0000313" key="2">
    <source>
        <dbReference type="Proteomes" id="UP000254107"/>
    </source>
</evidence>
<name>A0A378QIZ9_MORLA</name>
<organism evidence="1 2">
    <name type="scientific">Moraxella lacunata</name>
    <dbReference type="NCBI Taxonomy" id="477"/>
    <lineage>
        <taxon>Bacteria</taxon>
        <taxon>Pseudomonadati</taxon>
        <taxon>Pseudomonadota</taxon>
        <taxon>Gammaproteobacteria</taxon>
        <taxon>Moraxellales</taxon>
        <taxon>Moraxellaceae</taxon>
        <taxon>Moraxella</taxon>
    </lineage>
</organism>
<dbReference type="PROSITE" id="PS51257">
    <property type="entry name" value="PROKAR_LIPOPROTEIN"/>
    <property type="match status" value="1"/>
</dbReference>
<gene>
    <name evidence="1" type="ORF">NCTC7911_02138</name>
</gene>